<dbReference type="EMBL" id="JAOBTT010000001">
    <property type="protein sequence ID" value="MDZ7279583.1"/>
    <property type="molecule type" value="Genomic_DNA"/>
</dbReference>
<keyword evidence="1" id="KW-0805">Transcription regulation</keyword>
<accession>A0ABU5LI19</accession>
<evidence type="ECO:0000256" key="1">
    <source>
        <dbReference type="ARBA" id="ARBA00023015"/>
    </source>
</evidence>
<dbReference type="PANTHER" id="PTHR30146:SF109">
    <property type="entry name" value="HTH-TYPE TRANSCRIPTIONAL REGULATOR GALS"/>
    <property type="match status" value="1"/>
</dbReference>
<dbReference type="Proteomes" id="UP001288620">
    <property type="component" value="Unassembled WGS sequence"/>
</dbReference>
<evidence type="ECO:0000256" key="3">
    <source>
        <dbReference type="ARBA" id="ARBA00023163"/>
    </source>
</evidence>
<dbReference type="PANTHER" id="PTHR30146">
    <property type="entry name" value="LACI-RELATED TRANSCRIPTIONAL REPRESSOR"/>
    <property type="match status" value="1"/>
</dbReference>
<dbReference type="InterPro" id="IPR010982">
    <property type="entry name" value="Lambda_DNA-bd_dom_sf"/>
</dbReference>
<dbReference type="InterPro" id="IPR001761">
    <property type="entry name" value="Peripla_BP/Lac1_sug-bd_dom"/>
</dbReference>
<dbReference type="RefSeq" id="WP_322543402.1">
    <property type="nucleotide sequence ID" value="NZ_JAOBTT010000001.1"/>
</dbReference>
<dbReference type="PROSITE" id="PS50932">
    <property type="entry name" value="HTH_LACI_2"/>
    <property type="match status" value="1"/>
</dbReference>
<evidence type="ECO:0000313" key="5">
    <source>
        <dbReference type="EMBL" id="MDZ7279583.1"/>
    </source>
</evidence>
<gene>
    <name evidence="5" type="ORF">N4G40_15085</name>
</gene>
<dbReference type="InterPro" id="IPR028082">
    <property type="entry name" value="Peripla_BP_I"/>
</dbReference>
<dbReference type="Pfam" id="PF00356">
    <property type="entry name" value="LacI"/>
    <property type="match status" value="1"/>
</dbReference>
<dbReference type="SUPFAM" id="SSF47413">
    <property type="entry name" value="lambda repressor-like DNA-binding domains"/>
    <property type="match status" value="1"/>
</dbReference>
<keyword evidence="2" id="KW-0238">DNA-binding</keyword>
<evidence type="ECO:0000259" key="4">
    <source>
        <dbReference type="PROSITE" id="PS50932"/>
    </source>
</evidence>
<dbReference type="SUPFAM" id="SSF53822">
    <property type="entry name" value="Periplasmic binding protein-like I"/>
    <property type="match status" value="1"/>
</dbReference>
<dbReference type="CDD" id="cd06267">
    <property type="entry name" value="PBP1_LacI_sugar_binding-like"/>
    <property type="match status" value="1"/>
</dbReference>
<keyword evidence="3" id="KW-0804">Transcription</keyword>
<dbReference type="Gene3D" id="3.40.50.2300">
    <property type="match status" value="2"/>
</dbReference>
<proteinExistence type="predicted"/>
<organism evidence="5 6">
    <name type="scientific">Pantoea eucrina</name>
    <dbReference type="NCBI Taxonomy" id="472693"/>
    <lineage>
        <taxon>Bacteria</taxon>
        <taxon>Pseudomonadati</taxon>
        <taxon>Pseudomonadota</taxon>
        <taxon>Gammaproteobacteria</taxon>
        <taxon>Enterobacterales</taxon>
        <taxon>Erwiniaceae</taxon>
        <taxon>Pantoea</taxon>
    </lineage>
</organism>
<name>A0ABU5LI19_9GAMM</name>
<evidence type="ECO:0000313" key="6">
    <source>
        <dbReference type="Proteomes" id="UP001288620"/>
    </source>
</evidence>
<dbReference type="Gene3D" id="1.10.260.40">
    <property type="entry name" value="lambda repressor-like DNA-binding domains"/>
    <property type="match status" value="1"/>
</dbReference>
<dbReference type="Pfam" id="PF00532">
    <property type="entry name" value="Peripla_BP_1"/>
    <property type="match status" value="1"/>
</dbReference>
<sequence>MAKSPSGTVTRSDVAKVAGTSVAVVSYVINNGPRPVAEATRQRVLAAIQQTGYRPNAVARALASGSTKTFGLVVPNINNPFVASMAHMLLQESLNHGHVMLLGDAGDDRQRELELIQGLLNRQVDGLFYTSVDRHPYIDLIQASGTPLVMLDRVEPRPGVNMLRVNEREAARQVTAHLLSHGYQQVGIISGPLHMFNAQDRIHGWRDAMTAHGLSVDEALIFPASYSRQGGYDAAQRMIASGRVPRALFTSNEGQAIGCIRALAEHGLRVPQDVALVCFNGTEQANFHVPRLTTVRQPLRDMARCAIQMLKESSGGARVAEFPHQLEIGESCGCPSS</sequence>
<keyword evidence="6" id="KW-1185">Reference proteome</keyword>
<dbReference type="SMART" id="SM00354">
    <property type="entry name" value="HTH_LACI"/>
    <property type="match status" value="1"/>
</dbReference>
<evidence type="ECO:0000256" key="2">
    <source>
        <dbReference type="ARBA" id="ARBA00023125"/>
    </source>
</evidence>
<feature type="domain" description="HTH lacI-type" evidence="4">
    <location>
        <begin position="9"/>
        <end position="64"/>
    </location>
</feature>
<protein>
    <submittedName>
        <fullName evidence="5">LacI family transcriptional regulator</fullName>
    </submittedName>
</protein>
<reference evidence="6" key="1">
    <citation type="submission" date="2023-07" db="EMBL/GenBank/DDBJ databases">
        <title>Structural and functional analysis of rice phyllospheric bacteria for their antimicrobial properties and defense elicitation against blast disease.</title>
        <authorList>
            <person name="Sahu K.P."/>
            <person name="Asharani P."/>
            <person name="Kumar M."/>
            <person name="Reddy B."/>
            <person name="Kumar A."/>
        </authorList>
    </citation>
    <scope>NUCLEOTIDE SEQUENCE [LARGE SCALE GENOMIC DNA]</scope>
    <source>
        <strain evidence="6">OsEp_Plm_30P10</strain>
    </source>
</reference>
<dbReference type="CDD" id="cd01392">
    <property type="entry name" value="HTH_LacI"/>
    <property type="match status" value="1"/>
</dbReference>
<comment type="caution">
    <text evidence="5">The sequence shown here is derived from an EMBL/GenBank/DDBJ whole genome shotgun (WGS) entry which is preliminary data.</text>
</comment>
<dbReference type="InterPro" id="IPR000843">
    <property type="entry name" value="HTH_LacI"/>
</dbReference>